<comment type="cofactor">
    <cofactor evidence="10">
        <name>[2Fe-2S] cluster</name>
        <dbReference type="ChEBI" id="CHEBI:190135"/>
    </cofactor>
    <text evidence="10">Binds 1 [2Fe-2S] cluster.</text>
</comment>
<dbReference type="OrthoDB" id="9807941at2"/>
<evidence type="ECO:0000256" key="6">
    <source>
        <dbReference type="ARBA" id="ARBA00023014"/>
    </source>
</evidence>
<dbReference type="InterPro" id="IPR036249">
    <property type="entry name" value="Thioredoxin-like_sf"/>
</dbReference>
<evidence type="ECO:0000256" key="2">
    <source>
        <dbReference type="ARBA" id="ARBA00019898"/>
    </source>
</evidence>
<dbReference type="GO" id="GO:0046872">
    <property type="term" value="F:metal ion binding"/>
    <property type="evidence" value="ECO:0007669"/>
    <property type="project" value="UniProtKB-KW"/>
</dbReference>
<dbReference type="PANTHER" id="PTHR43342:SF1">
    <property type="entry name" value="BIFURCATING [FEFE] HYDROGENASE GAMMA SUBUNIT"/>
    <property type="match status" value="1"/>
</dbReference>
<evidence type="ECO:0000256" key="7">
    <source>
        <dbReference type="ARBA" id="ARBA00031580"/>
    </source>
</evidence>
<dbReference type="CDD" id="cd03081">
    <property type="entry name" value="TRX_Fd_NuoE_FDH_gamma"/>
    <property type="match status" value="1"/>
</dbReference>
<evidence type="ECO:0000313" key="12">
    <source>
        <dbReference type="Proteomes" id="UP000235005"/>
    </source>
</evidence>
<dbReference type="PANTHER" id="PTHR43342">
    <property type="entry name" value="NADH-QUINONE OXIDOREDUCTASE, E SUBUNIT"/>
    <property type="match status" value="1"/>
</dbReference>
<evidence type="ECO:0000256" key="5">
    <source>
        <dbReference type="ARBA" id="ARBA00023004"/>
    </source>
</evidence>
<feature type="binding site" evidence="10">
    <location>
        <position position="87"/>
    </location>
    <ligand>
        <name>[2Fe-2S] cluster</name>
        <dbReference type="ChEBI" id="CHEBI:190135"/>
    </ligand>
</feature>
<feature type="binding site" evidence="10">
    <location>
        <position position="82"/>
    </location>
    <ligand>
        <name>[2Fe-2S] cluster</name>
        <dbReference type="ChEBI" id="CHEBI:190135"/>
    </ligand>
</feature>
<keyword evidence="12" id="KW-1185">Reference proteome</keyword>
<organism evidence="11 12">
    <name type="scientific">Pseudohalioglobus lutimaris</name>
    <dbReference type="NCBI Taxonomy" id="1737061"/>
    <lineage>
        <taxon>Bacteria</taxon>
        <taxon>Pseudomonadati</taxon>
        <taxon>Pseudomonadota</taxon>
        <taxon>Gammaproteobacteria</taxon>
        <taxon>Cellvibrionales</taxon>
        <taxon>Halieaceae</taxon>
        <taxon>Pseudohalioglobus</taxon>
    </lineage>
</organism>
<dbReference type="Pfam" id="PF01257">
    <property type="entry name" value="2Fe-2S_thioredx"/>
    <property type="match status" value="1"/>
</dbReference>
<evidence type="ECO:0000256" key="8">
    <source>
        <dbReference type="ARBA" id="ARBA00032788"/>
    </source>
</evidence>
<feature type="binding site" evidence="10">
    <location>
        <position position="123"/>
    </location>
    <ligand>
        <name>[2Fe-2S] cluster</name>
        <dbReference type="ChEBI" id="CHEBI:190135"/>
    </ligand>
</feature>
<keyword evidence="4 10" id="KW-0479">Metal-binding</keyword>
<dbReference type="GO" id="GO:0016491">
    <property type="term" value="F:oxidoreductase activity"/>
    <property type="evidence" value="ECO:0007669"/>
    <property type="project" value="InterPro"/>
</dbReference>
<comment type="similarity">
    <text evidence="1">Belongs to the complex I 24 kDa subunit family.</text>
</comment>
<evidence type="ECO:0000256" key="4">
    <source>
        <dbReference type="ARBA" id="ARBA00022723"/>
    </source>
</evidence>
<keyword evidence="5 10" id="KW-0408">Iron</keyword>
<comment type="caution">
    <text evidence="11">The sequence shown here is derived from an EMBL/GenBank/DDBJ whole genome shotgun (WGS) entry which is preliminary data.</text>
</comment>
<dbReference type="InterPro" id="IPR028431">
    <property type="entry name" value="NADP_DH_HndA-like"/>
</dbReference>
<dbReference type="Proteomes" id="UP000235005">
    <property type="component" value="Unassembled WGS sequence"/>
</dbReference>
<keyword evidence="6 10" id="KW-0411">Iron-sulfur</keyword>
<accession>A0A2N5WYI0</accession>
<dbReference type="Gene3D" id="3.40.30.10">
    <property type="entry name" value="Glutaredoxin"/>
    <property type="match status" value="1"/>
</dbReference>
<reference evidence="11 12" key="1">
    <citation type="submission" date="2018-01" db="EMBL/GenBank/DDBJ databases">
        <title>The draft genome sequence of Halioglobus lutimaris HF004.</title>
        <authorList>
            <person name="Du Z.-J."/>
            <person name="Shi M.-J."/>
        </authorList>
    </citation>
    <scope>NUCLEOTIDE SEQUENCE [LARGE SCALE GENOMIC DNA]</scope>
    <source>
        <strain evidence="11 12">HF004</strain>
    </source>
</reference>
<protein>
    <recommendedName>
        <fullName evidence="2">NADH-quinone oxidoreductase subunit E</fullName>
    </recommendedName>
    <alternativeName>
        <fullName evidence="7">NADH dehydrogenase I subunit E</fullName>
    </alternativeName>
    <alternativeName>
        <fullName evidence="8">NDH-1 subunit E</fullName>
    </alternativeName>
</protein>
<dbReference type="GO" id="GO:0051537">
    <property type="term" value="F:2 iron, 2 sulfur cluster binding"/>
    <property type="evidence" value="ECO:0007669"/>
    <property type="project" value="UniProtKB-KW"/>
</dbReference>
<comment type="cofactor">
    <cofactor evidence="9">
        <name>[2Fe-2S] cluster</name>
        <dbReference type="ChEBI" id="CHEBI:190135"/>
    </cofactor>
</comment>
<keyword evidence="3 10" id="KW-0001">2Fe-2S</keyword>
<feature type="binding site" evidence="10">
    <location>
        <position position="127"/>
    </location>
    <ligand>
        <name>[2Fe-2S] cluster</name>
        <dbReference type="ChEBI" id="CHEBI:190135"/>
    </ligand>
</feature>
<dbReference type="Gene3D" id="1.10.10.1590">
    <property type="entry name" value="NADH-quinone oxidoreductase subunit E"/>
    <property type="match status" value="1"/>
</dbReference>
<gene>
    <name evidence="11" type="ORF">C0039_17660</name>
</gene>
<evidence type="ECO:0000256" key="10">
    <source>
        <dbReference type="PIRSR" id="PIRSR000216-1"/>
    </source>
</evidence>
<name>A0A2N5WYI0_9GAMM</name>
<dbReference type="SUPFAM" id="SSF52833">
    <property type="entry name" value="Thioredoxin-like"/>
    <property type="match status" value="1"/>
</dbReference>
<evidence type="ECO:0000256" key="9">
    <source>
        <dbReference type="ARBA" id="ARBA00034078"/>
    </source>
</evidence>
<proteinExistence type="inferred from homology"/>
<evidence type="ECO:0000256" key="1">
    <source>
        <dbReference type="ARBA" id="ARBA00010643"/>
    </source>
</evidence>
<dbReference type="EMBL" id="PKUS01000032">
    <property type="protein sequence ID" value="PLW67268.1"/>
    <property type="molecule type" value="Genomic_DNA"/>
</dbReference>
<dbReference type="AlphaFoldDB" id="A0A2N5WYI0"/>
<sequence>MGDQRLDPERRLAQLLCQYQDIPGGVLPLLQAVQEDFGYIPGEAVPGIAGVMNLSAAEVHGVISFYHDLKTEPGGRHTLQVCRAESCQAVGGRELERRARELLGVDFGETTADGAVTLEAVYCLGNCACSPSVRVDNETWARVDATKLDSIIAGLRGNGPVA</sequence>
<evidence type="ECO:0000256" key="3">
    <source>
        <dbReference type="ARBA" id="ARBA00022714"/>
    </source>
</evidence>
<evidence type="ECO:0000313" key="11">
    <source>
        <dbReference type="EMBL" id="PLW67268.1"/>
    </source>
</evidence>
<dbReference type="PIRSF" id="PIRSF000216">
    <property type="entry name" value="NADH_DH_24kDa"/>
    <property type="match status" value="1"/>
</dbReference>
<dbReference type="NCBIfam" id="NF004638">
    <property type="entry name" value="PRK05988.1"/>
    <property type="match status" value="1"/>
</dbReference>
<dbReference type="InterPro" id="IPR002023">
    <property type="entry name" value="NuoE-like"/>
</dbReference>
<dbReference type="InterPro" id="IPR041921">
    <property type="entry name" value="NuoE_N"/>
</dbReference>